<name>A0A6M8HNR6_9PROT</name>
<evidence type="ECO:0000256" key="1">
    <source>
        <dbReference type="SAM" id="MobiDB-lite"/>
    </source>
</evidence>
<feature type="signal peptide" evidence="2">
    <location>
        <begin position="1"/>
        <end position="25"/>
    </location>
</feature>
<proteinExistence type="predicted"/>
<organism evidence="3 4">
    <name type="scientific">Lichenicola cladoniae</name>
    <dbReference type="NCBI Taxonomy" id="1484109"/>
    <lineage>
        <taxon>Bacteria</taxon>
        <taxon>Pseudomonadati</taxon>
        <taxon>Pseudomonadota</taxon>
        <taxon>Alphaproteobacteria</taxon>
        <taxon>Acetobacterales</taxon>
        <taxon>Acetobacteraceae</taxon>
        <taxon>Lichenicola</taxon>
    </lineage>
</organism>
<dbReference type="AlphaFoldDB" id="A0A6M8HNR6"/>
<dbReference type="EMBL" id="CP053708">
    <property type="protein sequence ID" value="QKE89921.1"/>
    <property type="molecule type" value="Genomic_DNA"/>
</dbReference>
<evidence type="ECO:0000256" key="2">
    <source>
        <dbReference type="SAM" id="SignalP"/>
    </source>
</evidence>
<dbReference type="KEGG" id="lck:HN018_07565"/>
<feature type="chain" id="PRO_5026835354" evidence="2">
    <location>
        <begin position="26"/>
        <end position="727"/>
    </location>
</feature>
<evidence type="ECO:0000313" key="3">
    <source>
        <dbReference type="EMBL" id="QKE89921.1"/>
    </source>
</evidence>
<feature type="compositionally biased region" description="Basic and acidic residues" evidence="1">
    <location>
        <begin position="486"/>
        <end position="498"/>
    </location>
</feature>
<sequence>MRASALSGLGAALAGSGIGGMNAFAAGTAAAIPTPSYTPSDRFFNAHHSPIGAYATFTLGYPGANGGFGIEQKLPGAQSVFIGVRTDGRTQALPFFDTVAETGITPYDLSVVTRDFRAASDTFTTPDFNFTLYSPVRSIPDPTGGSPGLLHGPLTGISTSTRNSLNDALLPAIFAEMVIDNSTGATEMMAAFAVAGGNAIIMPTGTRGVVFGTAPRLYSITTDDATAVAFTGASMTSAINGETGAGPVGGLAVTVAAGHTRTVRFALSFHRSGAATTGRVTSFWYTKSYADIAAVALAATQNLPSRIASFQADDRLVDNSKLSSDQKFMLAHAIRSYYGNTAFLTQSDGTPWWVVMEGQYQYMNTFDLTVDQLFFELGMNPWTVKNELDNFVAHYSYQSGTELAGGATGAGGISFTHDMGQWPAFSPDGASNYERTNVFGTFSFMTGEQLTNWTLIAGVYVAQTGDVAWLEKNGAIFEQILVSLENRDNPDPSQRDGIESYNSTKTGTGEEITTYDSVGAGLEEAVGNTYLAGKTFSAYVILEGLLATTGRLSLAARAAKQATRVANTLLAHVTPGGFIASNVYNGEAIPIIPVVEGLVYSYFAGRKDVVSVDGQYGKLIKAMQRHLTTVISTGVCITTDGGWKLDSQSDNTWLSKTYLNEFVGRRVLDLDIRQSTDQADSTAVAWLTNSTSGRLAWSDQIINGIAIGSEYYPRGVTAILWLQEPPA</sequence>
<dbReference type="Proteomes" id="UP000500767">
    <property type="component" value="Chromosome"/>
</dbReference>
<protein>
    <submittedName>
        <fullName evidence="3">Beta-xylosidase</fullName>
    </submittedName>
</protein>
<keyword evidence="2" id="KW-0732">Signal</keyword>
<dbReference type="Pfam" id="PF03512">
    <property type="entry name" value="Glyco_hydro_52"/>
    <property type="match status" value="1"/>
</dbReference>
<evidence type="ECO:0000313" key="4">
    <source>
        <dbReference type="Proteomes" id="UP000500767"/>
    </source>
</evidence>
<reference evidence="3 4" key="1">
    <citation type="journal article" date="2014" name="World J. Microbiol. Biotechnol.">
        <title>Biodiversity and physiological characteristics of Antarctic and Arctic lichens-associated bacteria.</title>
        <authorList>
            <person name="Lee Y.M."/>
            <person name="Kim E.H."/>
            <person name="Lee H.K."/>
            <person name="Hong S.G."/>
        </authorList>
    </citation>
    <scope>NUCLEOTIDE SEQUENCE [LARGE SCALE GENOMIC DNA]</scope>
    <source>
        <strain evidence="3 4">PAMC 26569</strain>
    </source>
</reference>
<dbReference type="GO" id="GO:0005975">
    <property type="term" value="P:carbohydrate metabolic process"/>
    <property type="evidence" value="ECO:0007669"/>
    <property type="project" value="InterPro"/>
</dbReference>
<dbReference type="RefSeq" id="WP_171834910.1">
    <property type="nucleotide sequence ID" value="NZ_CP053708.1"/>
</dbReference>
<feature type="region of interest" description="Disordered" evidence="1">
    <location>
        <begin position="486"/>
        <end position="506"/>
    </location>
</feature>
<dbReference type="GO" id="GO:0009044">
    <property type="term" value="F:xylan 1,4-beta-xylosidase activity"/>
    <property type="evidence" value="ECO:0007669"/>
    <property type="project" value="InterPro"/>
</dbReference>
<dbReference type="InterPro" id="IPR000852">
    <property type="entry name" value="Glyco_hydro_52"/>
</dbReference>
<keyword evidence="4" id="KW-1185">Reference proteome</keyword>
<dbReference type="PRINTS" id="PR00845">
    <property type="entry name" value="GLHYDRLASE52"/>
</dbReference>
<accession>A0A6M8HNR6</accession>
<gene>
    <name evidence="3" type="ORF">HN018_07565</name>
</gene>